<accession>K1U9A9</accession>
<reference evidence="1" key="1">
    <citation type="journal article" date="2013" name="Environ. Microbiol.">
        <title>Microbiota from the distal guts of lean and obese adolescents exhibit partial functional redundancy besides clear differences in community structure.</title>
        <authorList>
            <person name="Ferrer M."/>
            <person name="Ruiz A."/>
            <person name="Lanza F."/>
            <person name="Haange S.B."/>
            <person name="Oberbach A."/>
            <person name="Till H."/>
            <person name="Bargiela R."/>
            <person name="Campoy C."/>
            <person name="Segura M.T."/>
            <person name="Richter M."/>
            <person name="von Bergen M."/>
            <person name="Seifert J."/>
            <person name="Suarez A."/>
        </authorList>
    </citation>
    <scope>NUCLEOTIDE SEQUENCE</scope>
</reference>
<dbReference type="EMBL" id="AJWY01006003">
    <property type="protein sequence ID" value="EKC68076.1"/>
    <property type="molecule type" value="Genomic_DNA"/>
</dbReference>
<dbReference type="GO" id="GO:0016787">
    <property type="term" value="F:hydrolase activity"/>
    <property type="evidence" value="ECO:0007669"/>
    <property type="project" value="UniProtKB-KW"/>
</dbReference>
<sequence length="168" mass="18646">MAHNDEAKPWTFWYWMYGAVSKAGIHADLVGMKNVGLGGTYLMPIRGVSERPEYQGEAAQLSPKFWEMVDYSFQQADSLGLDMGIHICDGFALAGNPSILPAESMQKVVWTDTIVGGGKKIEGMQMWQPESYKDGKLQPAGSEGGYYQDIAAFAIRCKEKPQLFKPEK</sequence>
<keyword evidence="1" id="KW-0378">Hydrolase</keyword>
<gene>
    <name evidence="1" type="ORF">LEA_08977</name>
</gene>
<proteinExistence type="predicted"/>
<name>K1U9A9_9ZZZZ</name>
<feature type="non-terminal residue" evidence="1">
    <location>
        <position position="168"/>
    </location>
</feature>
<protein>
    <submittedName>
        <fullName evidence="1">Glycoside hydrolase family 2 protein</fullName>
    </submittedName>
</protein>
<dbReference type="AlphaFoldDB" id="K1U9A9"/>
<dbReference type="Pfam" id="PF17132">
    <property type="entry name" value="Glyco_hydro_106"/>
    <property type="match status" value="1"/>
</dbReference>
<evidence type="ECO:0000313" key="1">
    <source>
        <dbReference type="EMBL" id="EKC68076.1"/>
    </source>
</evidence>
<organism evidence="1">
    <name type="scientific">human gut metagenome</name>
    <dbReference type="NCBI Taxonomy" id="408170"/>
    <lineage>
        <taxon>unclassified sequences</taxon>
        <taxon>metagenomes</taxon>
        <taxon>organismal metagenomes</taxon>
    </lineage>
</organism>
<comment type="caution">
    <text evidence="1">The sequence shown here is derived from an EMBL/GenBank/DDBJ whole genome shotgun (WGS) entry which is preliminary data.</text>
</comment>